<dbReference type="InterPro" id="IPR029063">
    <property type="entry name" value="SAM-dependent_MTases_sf"/>
</dbReference>
<feature type="domain" description="Methyltransferase type 11" evidence="4">
    <location>
        <begin position="50"/>
        <end position="145"/>
    </location>
</feature>
<dbReference type="SUPFAM" id="SSF53335">
    <property type="entry name" value="S-adenosyl-L-methionine-dependent methyltransferases"/>
    <property type="match status" value="1"/>
</dbReference>
<name>A0A7T5JM97_9BACL</name>
<reference evidence="5 7" key="1">
    <citation type="submission" date="2020-12" db="EMBL/GenBank/DDBJ databases">
        <title>strain FJAT-54423T represents a novel species of the genus Brevibacillus.</title>
        <authorList>
            <person name="Tang R."/>
        </authorList>
    </citation>
    <scope>NUCLEOTIDE SEQUENCE [LARGE SCALE GENOMIC DNA]</scope>
    <source>
        <strain evidence="5 7">FJAT-54423</strain>
    </source>
</reference>
<accession>A0A7T5JM97</accession>
<dbReference type="RefSeq" id="WP_198826505.1">
    <property type="nucleotide sequence ID" value="NZ_CP066308.1"/>
</dbReference>
<comment type="similarity">
    <text evidence="1">Belongs to the methyltransferase superfamily.</text>
</comment>
<sequence length="274" mass="30682">MNGKDEIKQKVQEQFGKHANAYVNSETHAKGEDLPLLIEWLQPRPDWVVLDIATGGGHVAKTLAPHCRQVVATDLTIPMLEAAREAHLAEGIHQIMYVAADAEKLPFLGGSFDAVCCRIAAHHFPDPAAFVQEVARVLRPGGLFLLIDNVVPDADANPQAEEIGQFLNRFEALRDPSHVRCLSPSAWKELLEAAALQVKQERLRKKRFAFSPWVKRMAESREQEEAVERMLLQAAEPIRAYMNVTTEDGRVVAHQIDEWMVVSQKQAIKDMEIG</sequence>
<evidence type="ECO:0000259" key="4">
    <source>
        <dbReference type="Pfam" id="PF08241"/>
    </source>
</evidence>
<evidence type="ECO:0000256" key="2">
    <source>
        <dbReference type="ARBA" id="ARBA00022603"/>
    </source>
</evidence>
<protein>
    <submittedName>
        <fullName evidence="5">Class I SAM-dependent methyltransferase</fullName>
    </submittedName>
</protein>
<dbReference type="KEGG" id="bcop:JD108_13070"/>
<dbReference type="InterPro" id="IPR013216">
    <property type="entry name" value="Methyltransf_11"/>
</dbReference>
<dbReference type="GO" id="GO:0032259">
    <property type="term" value="P:methylation"/>
    <property type="evidence" value="ECO:0007669"/>
    <property type="project" value="UniProtKB-KW"/>
</dbReference>
<keyword evidence="8" id="KW-1185">Reference proteome</keyword>
<dbReference type="EMBL" id="CP073708">
    <property type="protein sequence ID" value="QUO39950.1"/>
    <property type="molecule type" value="Genomic_DNA"/>
</dbReference>
<evidence type="ECO:0000256" key="3">
    <source>
        <dbReference type="ARBA" id="ARBA00022679"/>
    </source>
</evidence>
<dbReference type="GO" id="GO:0008757">
    <property type="term" value="F:S-adenosylmethionine-dependent methyltransferase activity"/>
    <property type="evidence" value="ECO:0007669"/>
    <property type="project" value="InterPro"/>
</dbReference>
<dbReference type="EMBL" id="CP066308">
    <property type="protein sequence ID" value="QQE72872.1"/>
    <property type="molecule type" value="Genomic_DNA"/>
</dbReference>
<dbReference type="CDD" id="cd02440">
    <property type="entry name" value="AdoMet_MTases"/>
    <property type="match status" value="1"/>
</dbReference>
<dbReference type="Gene3D" id="3.40.50.150">
    <property type="entry name" value="Vaccinia Virus protein VP39"/>
    <property type="match status" value="1"/>
</dbReference>
<evidence type="ECO:0000313" key="7">
    <source>
        <dbReference type="Proteomes" id="UP000595847"/>
    </source>
</evidence>
<dbReference type="Proteomes" id="UP000595847">
    <property type="component" value="Chromosome"/>
</dbReference>
<proteinExistence type="inferred from homology"/>
<evidence type="ECO:0000256" key="1">
    <source>
        <dbReference type="ARBA" id="ARBA00008361"/>
    </source>
</evidence>
<dbReference type="PANTHER" id="PTHR44942">
    <property type="entry name" value="METHYLTRANSF_11 DOMAIN-CONTAINING PROTEIN"/>
    <property type="match status" value="1"/>
</dbReference>
<dbReference type="AlphaFoldDB" id="A0A7T5JM97"/>
<dbReference type="Pfam" id="PF08241">
    <property type="entry name" value="Methyltransf_11"/>
    <property type="match status" value="1"/>
</dbReference>
<dbReference type="Proteomes" id="UP000677234">
    <property type="component" value="Chromosome"/>
</dbReference>
<evidence type="ECO:0000313" key="8">
    <source>
        <dbReference type="Proteomes" id="UP000677234"/>
    </source>
</evidence>
<dbReference type="InterPro" id="IPR051052">
    <property type="entry name" value="Diverse_substrate_MTase"/>
</dbReference>
<reference evidence="6" key="2">
    <citation type="submission" date="2021-04" db="EMBL/GenBank/DDBJ databases">
        <title>Brevibacillus composti FJAT-54423, complete genome.</title>
        <authorList>
            <person name="Tang R."/>
        </authorList>
    </citation>
    <scope>NUCLEOTIDE SEQUENCE</scope>
    <source>
        <strain evidence="6">FJAT-54424</strain>
    </source>
</reference>
<dbReference type="PANTHER" id="PTHR44942:SF4">
    <property type="entry name" value="METHYLTRANSFERASE TYPE 11 DOMAIN-CONTAINING PROTEIN"/>
    <property type="match status" value="1"/>
</dbReference>
<keyword evidence="3 5" id="KW-0808">Transferase</keyword>
<evidence type="ECO:0000313" key="5">
    <source>
        <dbReference type="EMBL" id="QQE72872.1"/>
    </source>
</evidence>
<organism evidence="5 7">
    <name type="scientific">Brevibacillus composti</name>
    <dbReference type="NCBI Taxonomy" id="2796470"/>
    <lineage>
        <taxon>Bacteria</taxon>
        <taxon>Bacillati</taxon>
        <taxon>Bacillota</taxon>
        <taxon>Bacilli</taxon>
        <taxon>Bacillales</taxon>
        <taxon>Paenibacillaceae</taxon>
        <taxon>Brevibacillus</taxon>
    </lineage>
</organism>
<evidence type="ECO:0000313" key="6">
    <source>
        <dbReference type="EMBL" id="QUO39950.1"/>
    </source>
</evidence>
<keyword evidence="2 5" id="KW-0489">Methyltransferase</keyword>
<gene>
    <name evidence="5" type="ORF">JD108_13070</name>
    <name evidence="6" type="ORF">KDJ56_13015</name>
</gene>